<dbReference type="AlphaFoldDB" id="A0A941GP87"/>
<dbReference type="Pfam" id="PF13563">
    <property type="entry name" value="2_5_RNA_ligase2"/>
    <property type="match status" value="1"/>
</dbReference>
<dbReference type="GO" id="GO:0016874">
    <property type="term" value="F:ligase activity"/>
    <property type="evidence" value="ECO:0007669"/>
    <property type="project" value="UniProtKB-KW"/>
</dbReference>
<evidence type="ECO:0000313" key="1">
    <source>
        <dbReference type="EMBL" id="MBR8827814.1"/>
    </source>
</evidence>
<organism evidence="1 2">
    <name type="scientific">Gomphosphaeria aponina SAG 52.96 = DSM 107014</name>
    <dbReference type="NCBI Taxonomy" id="1521640"/>
    <lineage>
        <taxon>Bacteria</taxon>
        <taxon>Bacillati</taxon>
        <taxon>Cyanobacteriota</taxon>
        <taxon>Cyanophyceae</taxon>
        <taxon>Oscillatoriophycideae</taxon>
        <taxon>Chroococcales</taxon>
        <taxon>Gomphosphaeriaceae</taxon>
        <taxon>Gomphosphaeria</taxon>
    </lineage>
</organism>
<dbReference type="InterPro" id="IPR050580">
    <property type="entry name" value="2H_phosphoesterase_YjcG-like"/>
</dbReference>
<dbReference type="InterPro" id="IPR009097">
    <property type="entry name" value="Cyclic_Pdiesterase"/>
</dbReference>
<dbReference type="PANTHER" id="PTHR40037">
    <property type="entry name" value="PHOSPHOESTERASE YJCG-RELATED"/>
    <property type="match status" value="1"/>
</dbReference>
<comment type="caution">
    <text evidence="1">The sequence shown here is derived from an EMBL/GenBank/DDBJ whole genome shotgun (WGS) entry which is preliminary data.</text>
</comment>
<gene>
    <name evidence="1" type="ORF">DSM107014_07900</name>
</gene>
<protein>
    <submittedName>
        <fullName evidence="1">2'-5' RNA ligase family protein</fullName>
    </submittedName>
</protein>
<reference evidence="1" key="1">
    <citation type="submission" date="2021-02" db="EMBL/GenBank/DDBJ databases">
        <title>Metagenome analyses of Stigonema ocellatum DSM 106950, Chlorogloea purpurea SAG 13.99 and Gomphosphaeria aponina DSM 107014.</title>
        <authorList>
            <person name="Marter P."/>
            <person name="Huang S."/>
        </authorList>
    </citation>
    <scope>NUCLEOTIDE SEQUENCE</scope>
    <source>
        <strain evidence="1">JP213</strain>
    </source>
</reference>
<name>A0A941GP87_9CHRO</name>
<sequence length="187" mass="21725">MKPKKTQLFFIALLPPVEVQEVANGIKEQFAQFYQSSAAQKSPPHITLQPPFRWKVIELPLLQENLQKFAMSQSAVPIILDGFGAFKSRVIYINVLQTPELMSLQTELITMLKLSLNIQDKLAKNNPFSPHITVAFRDLTKENFQRAWPEFQWQQLHFEFTVPQLTLLNHNGKFWEVIQEFNFQVIG</sequence>
<keyword evidence="1" id="KW-0436">Ligase</keyword>
<dbReference type="EMBL" id="JADQBC010000044">
    <property type="protein sequence ID" value="MBR8827814.1"/>
    <property type="molecule type" value="Genomic_DNA"/>
</dbReference>
<accession>A0A941GP87</accession>
<dbReference type="Gene3D" id="3.90.1140.10">
    <property type="entry name" value="Cyclic phosphodiesterase"/>
    <property type="match status" value="1"/>
</dbReference>
<dbReference type="SUPFAM" id="SSF55144">
    <property type="entry name" value="LigT-like"/>
    <property type="match status" value="1"/>
</dbReference>
<proteinExistence type="predicted"/>
<evidence type="ECO:0000313" key="2">
    <source>
        <dbReference type="Proteomes" id="UP000767446"/>
    </source>
</evidence>
<dbReference type="Proteomes" id="UP000767446">
    <property type="component" value="Unassembled WGS sequence"/>
</dbReference>
<dbReference type="PANTHER" id="PTHR40037:SF1">
    <property type="entry name" value="PHOSPHOESTERASE SAOUHSC_00951-RELATED"/>
    <property type="match status" value="1"/>
</dbReference>